<sequence length="133" mass="14634">MVSGSTQCTRVPSSCSHFKSTNISSDLRVDRGPPYIHTGRDGMRKSKAVRNAKEIKFHVRGLTGRRAMYFSPLILSEENFQECATGERRAVVTGGANLRDFLEKIRTKSKGKIRNAGPLIVTAIVPSNAPRST</sequence>
<protein>
    <submittedName>
        <fullName evidence="1 3">Uncharacterized protein</fullName>
    </submittedName>
</protein>
<keyword evidence="2" id="KW-1185">Reference proteome</keyword>
<reference evidence="1 2" key="2">
    <citation type="submission" date="2018-11" db="EMBL/GenBank/DDBJ databases">
        <authorList>
            <consortium name="Pathogen Informatics"/>
        </authorList>
    </citation>
    <scope>NUCLEOTIDE SEQUENCE [LARGE SCALE GENOMIC DNA]</scope>
</reference>
<dbReference type="Proteomes" id="UP000276776">
    <property type="component" value="Unassembled WGS sequence"/>
</dbReference>
<accession>A0A0N5CKZ8</accession>
<name>A0A0N5CKZ8_THECL</name>
<dbReference type="EMBL" id="UYYF01000067">
    <property type="protein sequence ID" value="VDM95871.1"/>
    <property type="molecule type" value="Genomic_DNA"/>
</dbReference>
<dbReference type="AlphaFoldDB" id="A0A0N5CKZ8"/>
<evidence type="ECO:0000313" key="1">
    <source>
        <dbReference type="EMBL" id="VDM95871.1"/>
    </source>
</evidence>
<dbReference type="WBParaSite" id="TCLT_0000076901-mRNA-1">
    <property type="protein sequence ID" value="TCLT_0000076901-mRNA-1"/>
    <property type="gene ID" value="TCLT_0000076901"/>
</dbReference>
<gene>
    <name evidence="1" type="ORF">TCLT_LOCUS770</name>
</gene>
<reference evidence="3" key="1">
    <citation type="submission" date="2017-02" db="UniProtKB">
        <authorList>
            <consortium name="WormBaseParasite"/>
        </authorList>
    </citation>
    <scope>IDENTIFICATION</scope>
</reference>
<organism evidence="3">
    <name type="scientific">Thelazia callipaeda</name>
    <name type="common">Oriental eyeworm</name>
    <name type="synonym">Parasitic nematode</name>
    <dbReference type="NCBI Taxonomy" id="103827"/>
    <lineage>
        <taxon>Eukaryota</taxon>
        <taxon>Metazoa</taxon>
        <taxon>Ecdysozoa</taxon>
        <taxon>Nematoda</taxon>
        <taxon>Chromadorea</taxon>
        <taxon>Rhabditida</taxon>
        <taxon>Spirurina</taxon>
        <taxon>Spiruromorpha</taxon>
        <taxon>Thelazioidea</taxon>
        <taxon>Thelaziidae</taxon>
        <taxon>Thelazia</taxon>
    </lineage>
</organism>
<proteinExistence type="predicted"/>
<evidence type="ECO:0000313" key="3">
    <source>
        <dbReference type="WBParaSite" id="TCLT_0000076901-mRNA-1"/>
    </source>
</evidence>
<evidence type="ECO:0000313" key="2">
    <source>
        <dbReference type="Proteomes" id="UP000276776"/>
    </source>
</evidence>